<evidence type="ECO:0000313" key="12">
    <source>
        <dbReference type="Proteomes" id="UP000789759"/>
    </source>
</evidence>
<evidence type="ECO:0000256" key="10">
    <source>
        <dbReference type="RuleBase" id="RU361143"/>
    </source>
</evidence>
<keyword evidence="9 10" id="KW-0472">Membrane</keyword>
<dbReference type="EMBL" id="CAJVQA010011159">
    <property type="protein sequence ID" value="CAG8704584.1"/>
    <property type="molecule type" value="Genomic_DNA"/>
</dbReference>
<reference evidence="11" key="1">
    <citation type="submission" date="2021-06" db="EMBL/GenBank/DDBJ databases">
        <authorList>
            <person name="Kallberg Y."/>
            <person name="Tangrot J."/>
            <person name="Rosling A."/>
        </authorList>
    </citation>
    <scope>NUCLEOTIDE SEQUENCE</scope>
    <source>
        <strain evidence="11">FL966</strain>
    </source>
</reference>
<keyword evidence="8 10" id="KW-1133">Transmembrane helix</keyword>
<evidence type="ECO:0000256" key="3">
    <source>
        <dbReference type="ARBA" id="ARBA00004922"/>
    </source>
</evidence>
<evidence type="ECO:0000256" key="4">
    <source>
        <dbReference type="ARBA" id="ARBA00008905"/>
    </source>
</evidence>
<accession>A0A9N9HTC7</accession>
<dbReference type="PANTHER" id="PTHR21049:SF0">
    <property type="entry name" value="DOLICHYL-DIPHOSPHOOLIGOSACCHARIDE--PROTEIN GLYCOSYLTRANSFERASE SUBUNIT 1"/>
    <property type="match status" value="1"/>
</dbReference>
<evidence type="ECO:0000256" key="7">
    <source>
        <dbReference type="ARBA" id="ARBA00022824"/>
    </source>
</evidence>
<dbReference type="AlphaFoldDB" id="A0A9N9HTC7"/>
<dbReference type="InterPro" id="IPR007676">
    <property type="entry name" value="Ribophorin_I"/>
</dbReference>
<dbReference type="OrthoDB" id="310030at2759"/>
<comment type="subcellular location">
    <subcellularLocation>
        <location evidence="2 10">Endoplasmic reticulum membrane</location>
        <topology evidence="2 10">Single-pass type I membrane protein</topology>
    </subcellularLocation>
</comment>
<proteinExistence type="inferred from homology"/>
<dbReference type="Pfam" id="PF04597">
    <property type="entry name" value="Ribophorin_I"/>
    <property type="match status" value="1"/>
</dbReference>
<keyword evidence="12" id="KW-1185">Reference proteome</keyword>
<evidence type="ECO:0000256" key="1">
    <source>
        <dbReference type="ARBA" id="ARBA00002791"/>
    </source>
</evidence>
<dbReference type="GO" id="GO:0018279">
    <property type="term" value="P:protein N-linked glycosylation via asparagine"/>
    <property type="evidence" value="ECO:0007669"/>
    <property type="project" value="TreeGrafter"/>
</dbReference>
<gene>
    <name evidence="11" type="ORF">CPELLU_LOCUS12003</name>
</gene>
<evidence type="ECO:0000256" key="5">
    <source>
        <dbReference type="ARBA" id="ARBA00022692"/>
    </source>
</evidence>
<name>A0A9N9HTC7_9GLOM</name>
<comment type="subunit">
    <text evidence="10">Component of the oligosaccharyltransferase (OST) complex.</text>
</comment>
<dbReference type="GO" id="GO:0008250">
    <property type="term" value="C:oligosaccharyltransferase complex"/>
    <property type="evidence" value="ECO:0007669"/>
    <property type="project" value="UniProtKB-UniRule"/>
</dbReference>
<comment type="similarity">
    <text evidence="4 10">Belongs to the OST1 family.</text>
</comment>
<dbReference type="Proteomes" id="UP000789759">
    <property type="component" value="Unassembled WGS sequence"/>
</dbReference>
<comment type="pathway">
    <text evidence="3 10">Protein modification; protein glycosylation.</text>
</comment>
<keyword evidence="7 10" id="KW-0256">Endoplasmic reticulum</keyword>
<evidence type="ECO:0000256" key="8">
    <source>
        <dbReference type="ARBA" id="ARBA00022989"/>
    </source>
</evidence>
<comment type="function">
    <text evidence="1 10">Subunit of the oligosaccharyl transferase (OST) complex that catalyzes the initial transfer of a defined glycan (Glc(3)Man(9)GlcNAc(2) in eukaryotes) from the lipid carrier dolichol-pyrophosphate to an asparagine residue within an Asn-X-Ser/Thr consensus motif in nascent polypeptide chains, the first step in protein N-glycosylation. N-glycosylation occurs cotranslationally and the complex associates with the Sec61 complex at the channel-forming translocon complex that mediates protein translocation across the endoplasmic reticulum (ER). All subunits are required for a maximal enzyme activity.</text>
</comment>
<protein>
    <recommendedName>
        <fullName evidence="10">Dolichyl-diphosphooligosaccharide--protein glycosyltransferase subunit 1</fullName>
    </recommendedName>
</protein>
<sequence>MARTIDLSSYVVRESTAVVSQNVHTEPVGEYYFPIPDVLAEHLAYIEVKEKKTDKFFAVEKVDLVKWTQYYKIYFDHRIDPQEKILFIVKTAYTHAVTPYPFEIAQTGRQNLIYRGNIYGNSAYYTEKQKTNVKLVKPGLVSRNTNIITYGSFSDQEPGAFDELSVHYEFQQAILTVKGLRRDLEISHWGGNLAVEEHFNLTHDGAKLKGQFSRLEYQQTQFIHHETTMARDFLVKLPARASDVYYRDEIGNVSTSRLRNERDTTVLEFRPRYPLFGGWNYTWHYGYNVPLGDFLRYHKSGRYILNIPFINPLHNAAFDHVQVRIILPEGASNVKVETPFPISRETHGVHKTYFDSKGRYLVVLDKFNVVEEHSKNFQVSYEYNSLELLRKPLVATTFFLCGFLLNMVFSRMEFSIGKKVQ</sequence>
<evidence type="ECO:0000256" key="2">
    <source>
        <dbReference type="ARBA" id="ARBA00004115"/>
    </source>
</evidence>
<keyword evidence="6" id="KW-0732">Signal</keyword>
<evidence type="ECO:0000256" key="6">
    <source>
        <dbReference type="ARBA" id="ARBA00022729"/>
    </source>
</evidence>
<keyword evidence="5 10" id="KW-0812">Transmembrane</keyword>
<comment type="caution">
    <text evidence="11">The sequence shown here is derived from an EMBL/GenBank/DDBJ whole genome shotgun (WGS) entry which is preliminary data.</text>
</comment>
<organism evidence="11 12">
    <name type="scientific">Cetraspora pellucida</name>
    <dbReference type="NCBI Taxonomy" id="1433469"/>
    <lineage>
        <taxon>Eukaryota</taxon>
        <taxon>Fungi</taxon>
        <taxon>Fungi incertae sedis</taxon>
        <taxon>Mucoromycota</taxon>
        <taxon>Glomeromycotina</taxon>
        <taxon>Glomeromycetes</taxon>
        <taxon>Diversisporales</taxon>
        <taxon>Gigasporaceae</taxon>
        <taxon>Cetraspora</taxon>
    </lineage>
</organism>
<evidence type="ECO:0000256" key="9">
    <source>
        <dbReference type="ARBA" id="ARBA00023136"/>
    </source>
</evidence>
<feature type="transmembrane region" description="Helical" evidence="10">
    <location>
        <begin position="392"/>
        <end position="409"/>
    </location>
</feature>
<dbReference type="PANTHER" id="PTHR21049">
    <property type="entry name" value="RIBOPHORIN I"/>
    <property type="match status" value="1"/>
</dbReference>
<evidence type="ECO:0000313" key="11">
    <source>
        <dbReference type="EMBL" id="CAG8704584.1"/>
    </source>
</evidence>